<organism evidence="3">
    <name type="scientific">Eutreptiella gymnastica</name>
    <dbReference type="NCBI Taxonomy" id="73025"/>
    <lineage>
        <taxon>Eukaryota</taxon>
        <taxon>Discoba</taxon>
        <taxon>Euglenozoa</taxon>
        <taxon>Euglenida</taxon>
        <taxon>Spirocuta</taxon>
        <taxon>Euglenophyceae</taxon>
        <taxon>Eutreptiales</taxon>
        <taxon>Eutreptiaceae</taxon>
        <taxon>Eutreptiella</taxon>
    </lineage>
</organism>
<accession>A0A7S1IAI8</accession>
<feature type="compositionally biased region" description="Basic and acidic residues" evidence="2">
    <location>
        <begin position="1"/>
        <end position="16"/>
    </location>
</feature>
<keyword evidence="1" id="KW-0175">Coiled coil</keyword>
<proteinExistence type="predicted"/>
<feature type="region of interest" description="Disordered" evidence="2">
    <location>
        <begin position="310"/>
        <end position="334"/>
    </location>
</feature>
<feature type="compositionally biased region" description="Polar residues" evidence="2">
    <location>
        <begin position="580"/>
        <end position="593"/>
    </location>
</feature>
<feature type="compositionally biased region" description="Polar residues" evidence="2">
    <location>
        <begin position="546"/>
        <end position="561"/>
    </location>
</feature>
<feature type="region of interest" description="Disordered" evidence="2">
    <location>
        <begin position="540"/>
        <end position="624"/>
    </location>
</feature>
<dbReference type="EMBL" id="HBGA01047772">
    <property type="protein sequence ID" value="CAD9006455.1"/>
    <property type="molecule type" value="Transcribed_RNA"/>
</dbReference>
<sequence length="624" mass="69791">MKDDDVTELKAKHETDDLPAAANMDTQRVDDQQNQLLRMMEAEYKEKMQLKDAEIEEEKTRMEAYRQKWKAKEKDLLLANAKLTEAAGKLKRRSEILEKKLAARDIEMERQTGFFRKHIDRMNEGTGEKETLIDEQQQKIRDLENIIADQKAVAAKRGDGTHLQMMNNLKLQLKEAEQKIQVLEIEKEHVEDEMAKLQEDLHAKRLALEQEATELRTKASHGDQEQHIIAIHELERELTSMKDQLRALEVNKLQETKKLDEAKMFAQTKEKKLQSAIDDRERLQHELVEVKKAFQIEQQQLHGQIRELQMGLAKHGASASRPDGSPKHSSMPGSPLLAIKDLKDVAVQCNVGSSKRRKATRRDEASDLESSLVSAVSLVGLQKQMEADSDTHYDAVGAPMNIDAERGASPVAGKPIDRLALTPISWVSTPSDSPTCSLVSGIRHPTFPSAAFARSPTNNPASIMMKLKALQDEQRALLDSQKVDRRQDGLLSPDSSLSHVTGLAVLAGQTLHQGTNALLELVDSLGGDTRLIRTTSKLKYHRAGDKSSTADSDAFRNSSQDPFIDVRKVGPRPSAGLPNVRSNQKLPRPQSATALVHTGMWADESKLGRPNPIRSFPQRPTDPT</sequence>
<evidence type="ECO:0000256" key="1">
    <source>
        <dbReference type="SAM" id="Coils"/>
    </source>
</evidence>
<protein>
    <submittedName>
        <fullName evidence="3">Uncharacterized protein</fullName>
    </submittedName>
</protein>
<evidence type="ECO:0000256" key="2">
    <source>
        <dbReference type="SAM" id="MobiDB-lite"/>
    </source>
</evidence>
<feature type="region of interest" description="Disordered" evidence="2">
    <location>
        <begin position="1"/>
        <end position="28"/>
    </location>
</feature>
<reference evidence="3" key="1">
    <citation type="submission" date="2021-01" db="EMBL/GenBank/DDBJ databases">
        <authorList>
            <person name="Corre E."/>
            <person name="Pelletier E."/>
            <person name="Niang G."/>
            <person name="Scheremetjew M."/>
            <person name="Finn R."/>
            <person name="Kale V."/>
            <person name="Holt S."/>
            <person name="Cochrane G."/>
            <person name="Meng A."/>
            <person name="Brown T."/>
            <person name="Cohen L."/>
        </authorList>
    </citation>
    <scope>NUCLEOTIDE SEQUENCE</scope>
    <source>
        <strain evidence="3">NIES-381</strain>
    </source>
</reference>
<feature type="coiled-coil region" evidence="1">
    <location>
        <begin position="133"/>
        <end position="300"/>
    </location>
</feature>
<evidence type="ECO:0000313" key="3">
    <source>
        <dbReference type="EMBL" id="CAD9006455.1"/>
    </source>
</evidence>
<name>A0A7S1IAI8_9EUGL</name>
<feature type="coiled-coil region" evidence="1">
    <location>
        <begin position="41"/>
        <end position="100"/>
    </location>
</feature>
<dbReference type="AlphaFoldDB" id="A0A7S1IAI8"/>
<gene>
    <name evidence="3" type="ORF">EGYM00392_LOCUS17545</name>
</gene>